<dbReference type="AlphaFoldDB" id="A0A8K0STY2"/>
<feature type="compositionally biased region" description="Low complexity" evidence="6">
    <location>
        <begin position="27"/>
        <end position="36"/>
    </location>
</feature>
<feature type="transmembrane region" description="Helical" evidence="7">
    <location>
        <begin position="142"/>
        <end position="164"/>
    </location>
</feature>
<feature type="transmembrane region" description="Helical" evidence="7">
    <location>
        <begin position="176"/>
        <end position="194"/>
    </location>
</feature>
<evidence type="ECO:0000313" key="8">
    <source>
        <dbReference type="EMBL" id="KAH7319891.1"/>
    </source>
</evidence>
<feature type="transmembrane region" description="Helical" evidence="7">
    <location>
        <begin position="110"/>
        <end position="130"/>
    </location>
</feature>
<comment type="caution">
    <text evidence="8">The sequence shown here is derived from an EMBL/GenBank/DDBJ whole genome shotgun (WGS) entry which is preliminary data.</text>
</comment>
<keyword evidence="4 7" id="KW-1133">Transmembrane helix</keyword>
<feature type="transmembrane region" description="Helical" evidence="7">
    <location>
        <begin position="267"/>
        <end position="287"/>
    </location>
</feature>
<dbReference type="InterPro" id="IPR036259">
    <property type="entry name" value="MFS_trans_sf"/>
</dbReference>
<feature type="transmembrane region" description="Helical" evidence="7">
    <location>
        <begin position="514"/>
        <end position="532"/>
    </location>
</feature>
<accession>A0A8K0STY2</accession>
<sequence>MSSEQPQGAGSPRRDGSVSNARSLTGPTTTYTPAAYSNASNRDPRDSFDDVPPPVPPKDEIYSRPTTGSTFKSQRTIKYGVGKYSKVELVPQPSDDPNDPLNWAPWRKDLCLGSLLMMAGLIAGMKTAFITTNGAMAAPFGASFTAVANLTAAPLIISSFSGLISLICSKIWGKRPVYLVSFVFIFIGTMWNMTTNDNYGGTMGARVFQGLGWGGFDTLILGSIQDMYFDHERDARVALYDIFATAIIWGSPLLGGLASNNANSFTVQFRIINTFYIVAIPLLVFGVPETSYIRSTSISPGAPSSTKSTFEQSTPLRLATIFNKQRVRDCLYKIRPLSYKMEPDLCLLLQGPRAFVTPTAGLIFALTMIPHASLWSFSQSLSLILAGPPLNLNPENIGGIMTAPWILAIMVISGFTLYRRRNPKPNTLLVVASIGVGSVLVMAGTLGFGFYTRDNLPLGRLNLPLLSFLAGLLAAGYYVLDATTEPLIIRSASFTCSNMTVTQRTIADMRAGVIIWRNLAAGIFVSTTPNAISTLPGLTATLIGFTVVQAVLAAGIAAVWWFFGETIRRGDGTIMNLVDTSILKRPAAFPPAGSNV</sequence>
<feature type="transmembrane region" description="Helical" evidence="7">
    <location>
        <begin position="355"/>
        <end position="377"/>
    </location>
</feature>
<feature type="transmembrane region" description="Helical" evidence="7">
    <location>
        <begin position="237"/>
        <end position="255"/>
    </location>
</feature>
<dbReference type="PANTHER" id="PTHR23502">
    <property type="entry name" value="MAJOR FACILITATOR SUPERFAMILY"/>
    <property type="match status" value="1"/>
</dbReference>
<evidence type="ECO:0000256" key="2">
    <source>
        <dbReference type="ARBA" id="ARBA00008335"/>
    </source>
</evidence>
<evidence type="ECO:0000313" key="9">
    <source>
        <dbReference type="Proteomes" id="UP000813444"/>
    </source>
</evidence>
<keyword evidence="9" id="KW-1185">Reference proteome</keyword>
<name>A0A8K0STY2_9HYPO</name>
<dbReference type="Proteomes" id="UP000813444">
    <property type="component" value="Unassembled WGS sequence"/>
</dbReference>
<feature type="compositionally biased region" description="Polar residues" evidence="6">
    <location>
        <begin position="17"/>
        <end position="26"/>
    </location>
</feature>
<feature type="transmembrane region" description="Helical" evidence="7">
    <location>
        <begin position="538"/>
        <end position="563"/>
    </location>
</feature>
<feature type="transmembrane region" description="Helical" evidence="7">
    <location>
        <begin position="463"/>
        <end position="480"/>
    </location>
</feature>
<dbReference type="GO" id="GO:0016020">
    <property type="term" value="C:membrane"/>
    <property type="evidence" value="ECO:0007669"/>
    <property type="project" value="UniProtKB-SubCell"/>
</dbReference>
<feature type="transmembrane region" description="Helical" evidence="7">
    <location>
        <begin position="206"/>
        <end position="225"/>
    </location>
</feature>
<evidence type="ECO:0000256" key="6">
    <source>
        <dbReference type="SAM" id="MobiDB-lite"/>
    </source>
</evidence>
<keyword evidence="3 7" id="KW-0812">Transmembrane</keyword>
<keyword evidence="5 7" id="KW-0472">Membrane</keyword>
<dbReference type="OrthoDB" id="5215911at2759"/>
<feature type="transmembrane region" description="Helical" evidence="7">
    <location>
        <begin position="429"/>
        <end position="451"/>
    </location>
</feature>
<evidence type="ECO:0000256" key="5">
    <source>
        <dbReference type="ARBA" id="ARBA00023136"/>
    </source>
</evidence>
<feature type="transmembrane region" description="Helical" evidence="7">
    <location>
        <begin position="397"/>
        <end position="417"/>
    </location>
</feature>
<dbReference type="PANTHER" id="PTHR23502:SF68">
    <property type="entry name" value="MULTIDRUG TRANSPORTER, PUTATIVE (AFU_ORTHOLOGUE AFUA_3G01120)-RELATED"/>
    <property type="match status" value="1"/>
</dbReference>
<protein>
    <submittedName>
        <fullName evidence="8">Major facilitator superfamily transporter</fullName>
    </submittedName>
</protein>
<feature type="region of interest" description="Disordered" evidence="6">
    <location>
        <begin position="1"/>
        <end position="70"/>
    </location>
</feature>
<reference evidence="8" key="1">
    <citation type="journal article" date="2021" name="Nat. Commun.">
        <title>Genetic determinants of endophytism in the Arabidopsis root mycobiome.</title>
        <authorList>
            <person name="Mesny F."/>
            <person name="Miyauchi S."/>
            <person name="Thiergart T."/>
            <person name="Pickel B."/>
            <person name="Atanasova L."/>
            <person name="Karlsson M."/>
            <person name="Huettel B."/>
            <person name="Barry K.W."/>
            <person name="Haridas S."/>
            <person name="Chen C."/>
            <person name="Bauer D."/>
            <person name="Andreopoulos W."/>
            <person name="Pangilinan J."/>
            <person name="LaButti K."/>
            <person name="Riley R."/>
            <person name="Lipzen A."/>
            <person name="Clum A."/>
            <person name="Drula E."/>
            <person name="Henrissat B."/>
            <person name="Kohler A."/>
            <person name="Grigoriev I.V."/>
            <person name="Martin F.M."/>
            <person name="Hacquard S."/>
        </authorList>
    </citation>
    <scope>NUCLEOTIDE SEQUENCE</scope>
    <source>
        <strain evidence="8">MPI-CAGE-CH-0235</strain>
    </source>
</reference>
<organism evidence="8 9">
    <name type="scientific">Stachybotrys elegans</name>
    <dbReference type="NCBI Taxonomy" id="80388"/>
    <lineage>
        <taxon>Eukaryota</taxon>
        <taxon>Fungi</taxon>
        <taxon>Dikarya</taxon>
        <taxon>Ascomycota</taxon>
        <taxon>Pezizomycotina</taxon>
        <taxon>Sordariomycetes</taxon>
        <taxon>Hypocreomycetidae</taxon>
        <taxon>Hypocreales</taxon>
        <taxon>Stachybotryaceae</taxon>
        <taxon>Stachybotrys</taxon>
    </lineage>
</organism>
<dbReference type="Pfam" id="PF07690">
    <property type="entry name" value="MFS_1"/>
    <property type="match status" value="1"/>
</dbReference>
<proteinExistence type="inferred from homology"/>
<dbReference type="Gene3D" id="1.20.1250.20">
    <property type="entry name" value="MFS general substrate transporter like domains"/>
    <property type="match status" value="1"/>
</dbReference>
<evidence type="ECO:0000256" key="1">
    <source>
        <dbReference type="ARBA" id="ARBA00004141"/>
    </source>
</evidence>
<dbReference type="GO" id="GO:0022857">
    <property type="term" value="F:transmembrane transporter activity"/>
    <property type="evidence" value="ECO:0007669"/>
    <property type="project" value="InterPro"/>
</dbReference>
<comment type="similarity">
    <text evidence="2">Belongs to the major facilitator superfamily.</text>
</comment>
<evidence type="ECO:0000256" key="3">
    <source>
        <dbReference type="ARBA" id="ARBA00022692"/>
    </source>
</evidence>
<comment type="subcellular location">
    <subcellularLocation>
        <location evidence="1">Membrane</location>
        <topology evidence="1">Multi-pass membrane protein</topology>
    </subcellularLocation>
</comment>
<dbReference type="EMBL" id="JAGPNK010000006">
    <property type="protein sequence ID" value="KAH7319891.1"/>
    <property type="molecule type" value="Genomic_DNA"/>
</dbReference>
<dbReference type="InterPro" id="IPR011701">
    <property type="entry name" value="MFS"/>
</dbReference>
<dbReference type="SUPFAM" id="SSF103473">
    <property type="entry name" value="MFS general substrate transporter"/>
    <property type="match status" value="1"/>
</dbReference>
<evidence type="ECO:0000256" key="7">
    <source>
        <dbReference type="SAM" id="Phobius"/>
    </source>
</evidence>
<evidence type="ECO:0000256" key="4">
    <source>
        <dbReference type="ARBA" id="ARBA00022989"/>
    </source>
</evidence>
<gene>
    <name evidence="8" type="ORF">B0I35DRAFT_408633</name>
</gene>